<dbReference type="EMBL" id="HF935627">
    <property type="protein sequence ID" value="CCX11565.1"/>
    <property type="molecule type" value="Genomic_DNA"/>
</dbReference>
<keyword evidence="3" id="KW-1185">Reference proteome</keyword>
<evidence type="ECO:0000313" key="2">
    <source>
        <dbReference type="EMBL" id="CCX11565.1"/>
    </source>
</evidence>
<gene>
    <name evidence="2" type="ORF">PCON_11159</name>
</gene>
<reference evidence="2 3" key="1">
    <citation type="journal article" date="2013" name="PLoS Genet.">
        <title>The genome and development-dependent transcriptomes of Pyronema confluens: a window into fungal evolution.</title>
        <authorList>
            <person name="Traeger S."/>
            <person name="Altegoer F."/>
            <person name="Freitag M."/>
            <person name="Gabaldon T."/>
            <person name="Kempken F."/>
            <person name="Kumar A."/>
            <person name="Marcet-Houben M."/>
            <person name="Poggeler S."/>
            <person name="Stajich J.E."/>
            <person name="Nowrousian M."/>
        </authorList>
    </citation>
    <scope>NUCLEOTIDE SEQUENCE [LARGE SCALE GENOMIC DNA]</scope>
    <source>
        <strain evidence="3">CBS 100304</strain>
        <tissue evidence="2">Vegetative mycelium</tissue>
    </source>
</reference>
<evidence type="ECO:0000313" key="3">
    <source>
        <dbReference type="Proteomes" id="UP000018144"/>
    </source>
</evidence>
<proteinExistence type="predicted"/>
<sequence length="63" mass="6784">MGLSPTKAVLLRAPAEAAEIEFTHKRLNTAPTIPALTLPAPSNSYPPNVTSLKHEEPTTENTF</sequence>
<feature type="compositionally biased region" description="Polar residues" evidence="1">
    <location>
        <begin position="42"/>
        <end position="51"/>
    </location>
</feature>
<protein>
    <submittedName>
        <fullName evidence="2">Uncharacterized protein</fullName>
    </submittedName>
</protein>
<feature type="region of interest" description="Disordered" evidence="1">
    <location>
        <begin position="33"/>
        <end position="63"/>
    </location>
</feature>
<name>U4LBM4_PYROM</name>
<organism evidence="2 3">
    <name type="scientific">Pyronema omphalodes (strain CBS 100304)</name>
    <name type="common">Pyronema confluens</name>
    <dbReference type="NCBI Taxonomy" id="1076935"/>
    <lineage>
        <taxon>Eukaryota</taxon>
        <taxon>Fungi</taxon>
        <taxon>Dikarya</taxon>
        <taxon>Ascomycota</taxon>
        <taxon>Pezizomycotina</taxon>
        <taxon>Pezizomycetes</taxon>
        <taxon>Pezizales</taxon>
        <taxon>Pyronemataceae</taxon>
        <taxon>Pyronema</taxon>
    </lineage>
</organism>
<evidence type="ECO:0000256" key="1">
    <source>
        <dbReference type="SAM" id="MobiDB-lite"/>
    </source>
</evidence>
<accession>U4LBM4</accession>
<dbReference type="Proteomes" id="UP000018144">
    <property type="component" value="Unassembled WGS sequence"/>
</dbReference>
<dbReference type="AlphaFoldDB" id="U4LBM4"/>